<accession>A0A1J4N6Y2</accession>
<evidence type="ECO:0000256" key="1">
    <source>
        <dbReference type="ARBA" id="ARBA00001231"/>
    </source>
</evidence>
<evidence type="ECO:0000259" key="9">
    <source>
        <dbReference type="Pfam" id="PF01915"/>
    </source>
</evidence>
<protein>
    <recommendedName>
        <fullName evidence="3">beta-N-acetylhexosaminidase</fullName>
        <ecNumber evidence="3">3.2.1.52</ecNumber>
    </recommendedName>
</protein>
<evidence type="ECO:0000256" key="3">
    <source>
        <dbReference type="ARBA" id="ARBA00012663"/>
    </source>
</evidence>
<evidence type="ECO:0000313" key="11">
    <source>
        <dbReference type="Proteomes" id="UP000033772"/>
    </source>
</evidence>
<keyword evidence="5 6" id="KW-0326">Glycosidase</keyword>
<evidence type="ECO:0000259" key="8">
    <source>
        <dbReference type="Pfam" id="PF00933"/>
    </source>
</evidence>
<dbReference type="InterPro" id="IPR036962">
    <property type="entry name" value="Glyco_hydro_3_N_sf"/>
</dbReference>
<organism evidence="10 11">
    <name type="scientific">Nocardioides luteus</name>
    <dbReference type="NCBI Taxonomy" id="1844"/>
    <lineage>
        <taxon>Bacteria</taxon>
        <taxon>Bacillati</taxon>
        <taxon>Actinomycetota</taxon>
        <taxon>Actinomycetes</taxon>
        <taxon>Propionibacteriales</taxon>
        <taxon>Nocardioidaceae</taxon>
        <taxon>Nocardioides</taxon>
    </lineage>
</organism>
<dbReference type="Pfam" id="PF00933">
    <property type="entry name" value="Glyco_hydro_3"/>
    <property type="match status" value="1"/>
</dbReference>
<keyword evidence="4 6" id="KW-0378">Hydrolase</keyword>
<dbReference type="InterPro" id="IPR001764">
    <property type="entry name" value="Glyco_hydro_3_N"/>
</dbReference>
<sequence>MSGTTLTRRGRLAAAGLAAAVAVAMPYAATHAAEPDRPTATAGQSDADMASAQHRQIVSLMRHMSLQQKVGQLFVIEVYGRDATNVSDTAKAGNQKLYGVDTPAQAIAKYQPGGVIYFTTRGPDNIGDPAQVATLSNGLQNAALQQRPKIPLNIAVDQEGGALVARFGPASGATQMPGQMALGADGSTADAARSAEVIGTELAAVGVTQDYAPVADVNLNPNNPVIGIRSAGADSAAVADIVAAEVGGFDAGGLSSIAKHFPGHGDTGTDSHYGLPEVTHSREQLEQIDLPPFEAAIDAGIDAIMTAHVTVPAIDPSGEPATMSEPILTGLLREELGFDGLIVTDALDMQGASATYPPDVAPVEAFLAGADQLLIPPKMDTAYAAVLGAVKDGRISRQRLDESVYRILRHKLDNDIFESPYVDPTAAPAVFSNPVHKADAQAISDRTTTLVKNDDGLLPLTPGPKNVLVAGWGVDTTAGIAAGLQKRGATTQVLQSGTTPTDAQIDAAVQAAQGKDLVVVPTNNAWQINPATGEPTPAAVAQTKLVKALLATDTPVIVAAMRNPYDIKSFPDATTVLDTYGYTSHQLESLVRVLYGEVNPSGRLPVEIPGLFPLGHGLTY</sequence>
<dbReference type="PROSITE" id="PS51318">
    <property type="entry name" value="TAT"/>
    <property type="match status" value="1"/>
</dbReference>
<dbReference type="GO" id="GO:0004563">
    <property type="term" value="F:beta-N-acetylhexosaminidase activity"/>
    <property type="evidence" value="ECO:0007669"/>
    <property type="project" value="UniProtKB-EC"/>
</dbReference>
<dbReference type="InterPro" id="IPR006311">
    <property type="entry name" value="TAT_signal"/>
</dbReference>
<evidence type="ECO:0000256" key="6">
    <source>
        <dbReference type="RuleBase" id="RU361161"/>
    </source>
</evidence>
<evidence type="ECO:0000256" key="7">
    <source>
        <dbReference type="SAM" id="SignalP"/>
    </source>
</evidence>
<evidence type="ECO:0000256" key="4">
    <source>
        <dbReference type="ARBA" id="ARBA00022801"/>
    </source>
</evidence>
<keyword evidence="11" id="KW-1185">Reference proteome</keyword>
<dbReference type="EC" id="3.2.1.52" evidence="3"/>
<dbReference type="Gene3D" id="3.40.50.1700">
    <property type="entry name" value="Glycoside hydrolase family 3 C-terminal domain"/>
    <property type="match status" value="1"/>
</dbReference>
<dbReference type="EMBL" id="JZDQ02000017">
    <property type="protein sequence ID" value="OIJ26249.1"/>
    <property type="molecule type" value="Genomic_DNA"/>
</dbReference>
<dbReference type="InterPro" id="IPR002772">
    <property type="entry name" value="Glyco_hydro_3_C"/>
</dbReference>
<dbReference type="Gene3D" id="3.20.20.300">
    <property type="entry name" value="Glycoside hydrolase, family 3, N-terminal domain"/>
    <property type="match status" value="1"/>
</dbReference>
<dbReference type="Pfam" id="PF01915">
    <property type="entry name" value="Glyco_hydro_3_C"/>
    <property type="match status" value="1"/>
</dbReference>
<dbReference type="RefSeq" id="WP_045548477.1">
    <property type="nucleotide sequence ID" value="NZ_JZDQ02000017.1"/>
</dbReference>
<dbReference type="AlphaFoldDB" id="A0A1J4N6Y2"/>
<comment type="catalytic activity">
    <reaction evidence="1">
        <text>Hydrolysis of terminal non-reducing N-acetyl-D-hexosamine residues in N-acetyl-beta-D-hexosaminides.</text>
        <dbReference type="EC" id="3.2.1.52"/>
    </reaction>
</comment>
<dbReference type="InterPro" id="IPR036881">
    <property type="entry name" value="Glyco_hydro_3_C_sf"/>
</dbReference>
<name>A0A1J4N6Y2_9ACTN</name>
<dbReference type="PANTHER" id="PTHR30480">
    <property type="entry name" value="BETA-HEXOSAMINIDASE-RELATED"/>
    <property type="match status" value="1"/>
</dbReference>
<dbReference type="PROSITE" id="PS00775">
    <property type="entry name" value="GLYCOSYL_HYDROL_F3"/>
    <property type="match status" value="1"/>
</dbReference>
<evidence type="ECO:0000256" key="5">
    <source>
        <dbReference type="ARBA" id="ARBA00023295"/>
    </source>
</evidence>
<feature type="domain" description="Glycoside hydrolase family 3 N-terminal" evidence="8">
    <location>
        <begin position="66"/>
        <end position="409"/>
    </location>
</feature>
<feature type="chain" id="PRO_5009630581" description="beta-N-acetylhexosaminidase" evidence="7">
    <location>
        <begin position="33"/>
        <end position="620"/>
    </location>
</feature>
<dbReference type="InterPro" id="IPR019800">
    <property type="entry name" value="Glyco_hydro_3_AS"/>
</dbReference>
<dbReference type="Proteomes" id="UP000033772">
    <property type="component" value="Unassembled WGS sequence"/>
</dbReference>
<dbReference type="SUPFAM" id="SSF52279">
    <property type="entry name" value="Beta-D-glucan exohydrolase, C-terminal domain"/>
    <property type="match status" value="1"/>
</dbReference>
<feature type="domain" description="Glycoside hydrolase family 3 C-terminal" evidence="9">
    <location>
        <begin position="449"/>
        <end position="609"/>
    </location>
</feature>
<proteinExistence type="inferred from homology"/>
<comment type="caution">
    <text evidence="10">The sequence shown here is derived from an EMBL/GenBank/DDBJ whole genome shotgun (WGS) entry which is preliminary data.</text>
</comment>
<dbReference type="SUPFAM" id="SSF51445">
    <property type="entry name" value="(Trans)glycosidases"/>
    <property type="match status" value="1"/>
</dbReference>
<evidence type="ECO:0000256" key="2">
    <source>
        <dbReference type="ARBA" id="ARBA00005336"/>
    </source>
</evidence>
<dbReference type="GO" id="GO:0005975">
    <property type="term" value="P:carbohydrate metabolic process"/>
    <property type="evidence" value="ECO:0007669"/>
    <property type="project" value="InterPro"/>
</dbReference>
<keyword evidence="7" id="KW-0732">Signal</keyword>
<dbReference type="STRING" id="1844.UG56_013465"/>
<dbReference type="GO" id="GO:0009254">
    <property type="term" value="P:peptidoglycan turnover"/>
    <property type="evidence" value="ECO:0007669"/>
    <property type="project" value="TreeGrafter"/>
</dbReference>
<comment type="similarity">
    <text evidence="2 6">Belongs to the glycosyl hydrolase 3 family.</text>
</comment>
<gene>
    <name evidence="10" type="ORF">UG56_013465</name>
</gene>
<dbReference type="PANTHER" id="PTHR30480:SF13">
    <property type="entry name" value="BETA-HEXOSAMINIDASE"/>
    <property type="match status" value="1"/>
</dbReference>
<feature type="signal peptide" evidence="7">
    <location>
        <begin position="1"/>
        <end position="32"/>
    </location>
</feature>
<dbReference type="OrthoDB" id="9805821at2"/>
<dbReference type="InterPro" id="IPR017853">
    <property type="entry name" value="GH"/>
</dbReference>
<reference evidence="10" key="1">
    <citation type="submission" date="2016-10" db="EMBL/GenBank/DDBJ databases">
        <title>Draft Genome Sequence of Nocardioides luteus Strain BAFB, an Alkane-Degrading Bacterium Isolated from JP-7 Polluted Soil.</title>
        <authorList>
            <person name="Brown L."/>
            <person name="Ruiz O.N."/>
            <person name="Gunasekera T."/>
        </authorList>
    </citation>
    <scope>NUCLEOTIDE SEQUENCE [LARGE SCALE GENOMIC DNA]</scope>
    <source>
        <strain evidence="10">BAFB</strain>
    </source>
</reference>
<dbReference type="InterPro" id="IPR050226">
    <property type="entry name" value="NagZ_Beta-hexosaminidase"/>
</dbReference>
<evidence type="ECO:0000313" key="10">
    <source>
        <dbReference type="EMBL" id="OIJ26249.1"/>
    </source>
</evidence>